<evidence type="ECO:0000256" key="6">
    <source>
        <dbReference type="ARBA" id="ARBA00022536"/>
    </source>
</evidence>
<feature type="modified residue" description="(3R)-3-hydroxyasparagine" evidence="26">
    <location>
        <position position="163"/>
    </location>
</feature>
<reference evidence="34" key="4">
    <citation type="submission" date="2025-09" db="UniProtKB">
        <authorList>
            <consortium name="Ensembl"/>
        </authorList>
    </citation>
    <scope>IDENTIFICATION</scope>
</reference>
<dbReference type="PROSITE" id="PS01187">
    <property type="entry name" value="EGF_CA"/>
    <property type="match status" value="1"/>
</dbReference>
<evidence type="ECO:0000259" key="33">
    <source>
        <dbReference type="PROSITE" id="PS50923"/>
    </source>
</evidence>
<dbReference type="Ensembl" id="ENSELUT00000040520.3">
    <property type="protein sequence ID" value="ENSELUP00000018282.2"/>
    <property type="gene ID" value="ENSELUG00000017805.3"/>
</dbReference>
<dbReference type="OrthoDB" id="6261922at2759"/>
<evidence type="ECO:0000256" key="21">
    <source>
        <dbReference type="ARBA" id="ARBA00023278"/>
    </source>
</evidence>
<dbReference type="PROSITE" id="PS01180">
    <property type="entry name" value="CUB"/>
    <property type="match status" value="2"/>
</dbReference>
<dbReference type="GeneTree" id="ENSGT00950000183084"/>
<keyword evidence="17" id="KW-0391">Immunity</keyword>
<feature type="domain" description="CUB" evidence="31">
    <location>
        <begin position="189"/>
        <end position="304"/>
    </location>
</feature>
<dbReference type="InterPro" id="IPR009003">
    <property type="entry name" value="Peptidase_S1_PA"/>
</dbReference>
<feature type="binding site" evidence="27">
    <location>
        <position position="239"/>
    </location>
    <ligand>
        <name>Ca(2+)</name>
        <dbReference type="ChEBI" id="CHEBI:29108"/>
        <label>3</label>
    </ligand>
</feature>
<evidence type="ECO:0000256" key="27">
    <source>
        <dbReference type="PIRSR" id="PIRSR001155-4"/>
    </source>
</evidence>
<feature type="binding site" evidence="27">
    <location>
        <position position="122"/>
    </location>
    <ligand>
        <name>Ca(2+)</name>
        <dbReference type="ChEBI" id="CHEBI:29108"/>
        <label>1</label>
    </ligand>
</feature>
<dbReference type="PIRSF" id="PIRSF001155">
    <property type="entry name" value="C1r_C1s_MASP"/>
    <property type="match status" value="1"/>
</dbReference>
<dbReference type="PROSITE" id="PS00135">
    <property type="entry name" value="TRYPSIN_SER"/>
    <property type="match status" value="1"/>
</dbReference>
<dbReference type="SUPFAM" id="SSF49854">
    <property type="entry name" value="Spermadhesin, CUB domain"/>
    <property type="match status" value="2"/>
</dbReference>
<dbReference type="SMART" id="SM00042">
    <property type="entry name" value="CUB"/>
    <property type="match status" value="2"/>
</dbReference>
<feature type="modified residue" description="Phosphoserine; by CK2" evidence="26">
    <location>
        <position position="202"/>
    </location>
</feature>
<dbReference type="SMART" id="SM00032">
    <property type="entry name" value="CCP"/>
    <property type="match status" value="2"/>
</dbReference>
<feature type="disulfide bond" evidence="25">
    <location>
        <begin position="249"/>
        <end position="267"/>
    </location>
</feature>
<keyword evidence="12 30" id="KW-0732">Signal</keyword>
<dbReference type="SUPFAM" id="SSF50494">
    <property type="entry name" value="Trypsin-like serine proteases"/>
    <property type="match status" value="1"/>
</dbReference>
<evidence type="ECO:0000256" key="25">
    <source>
        <dbReference type="PIRSR" id="PIRSR001155-2"/>
    </source>
</evidence>
<dbReference type="CDD" id="cd00054">
    <property type="entry name" value="EGF_CA"/>
    <property type="match status" value="1"/>
</dbReference>
<dbReference type="SUPFAM" id="SSF57535">
    <property type="entry name" value="Complement control module/SCR domain"/>
    <property type="match status" value="2"/>
</dbReference>
<reference evidence="34" key="2">
    <citation type="submission" date="2020-02" db="EMBL/GenBank/DDBJ databases">
        <title>Esox lucius (northern pike) genome, fEsoLuc1, primary haplotype.</title>
        <authorList>
            <person name="Myers G."/>
            <person name="Karagic N."/>
            <person name="Meyer A."/>
            <person name="Pippel M."/>
            <person name="Reichard M."/>
            <person name="Winkler S."/>
            <person name="Tracey A."/>
            <person name="Sims Y."/>
            <person name="Howe K."/>
            <person name="Rhie A."/>
            <person name="Formenti G."/>
            <person name="Durbin R."/>
            <person name="Fedrigo O."/>
            <person name="Jarvis E.D."/>
        </authorList>
    </citation>
    <scope>NUCLEOTIDE SEQUENCE [LARGE SCALE GENOMIC DNA]</scope>
</reference>
<keyword evidence="6" id="KW-0245">EGF-like domain</keyword>
<comment type="subcellular location">
    <subcellularLocation>
        <location evidence="2">Cell surface</location>
    </subcellularLocation>
    <subcellularLocation>
        <location evidence="3">Secreted</location>
    </subcellularLocation>
</comment>
<feature type="disulfide bond" evidence="25">
    <location>
        <begin position="648"/>
        <end position="678"/>
    </location>
</feature>
<evidence type="ECO:0000256" key="24">
    <source>
        <dbReference type="PIRSR" id="PIRSR001155-1"/>
    </source>
</evidence>
<evidence type="ECO:0000256" key="9">
    <source>
        <dbReference type="ARBA" id="ARBA00022659"/>
    </source>
</evidence>
<evidence type="ECO:0000256" key="30">
    <source>
        <dbReference type="SAM" id="SignalP"/>
    </source>
</evidence>
<reference evidence="34" key="3">
    <citation type="submission" date="2025-08" db="UniProtKB">
        <authorList>
            <consortium name="Ensembl"/>
        </authorList>
    </citation>
    <scope>IDENTIFICATION</scope>
</reference>
<dbReference type="GO" id="GO:0031638">
    <property type="term" value="P:zymogen activation"/>
    <property type="evidence" value="ECO:0007669"/>
    <property type="project" value="TreeGrafter"/>
</dbReference>
<feature type="disulfide bond" evidence="25">
    <location>
        <begin position="336"/>
        <end position="369"/>
    </location>
</feature>
<protein>
    <recommendedName>
        <fullName evidence="4">complement subcomponent C1r</fullName>
        <ecNumber evidence="4">3.4.21.41</ecNumber>
    </recommendedName>
</protein>
<dbReference type="GO" id="GO:0009986">
    <property type="term" value="C:cell surface"/>
    <property type="evidence" value="ECO:0007669"/>
    <property type="project" value="UniProtKB-SubCell"/>
</dbReference>
<dbReference type="InterPro" id="IPR033116">
    <property type="entry name" value="TRYPSIN_SER"/>
</dbReference>
<keyword evidence="19 25" id="KW-1015">Disulfide bond</keyword>
<feature type="domain" description="CUB" evidence="31">
    <location>
        <begin position="18"/>
        <end position="141"/>
    </location>
</feature>
<feature type="domain" description="Sushi" evidence="33">
    <location>
        <begin position="372"/>
        <end position="440"/>
    </location>
</feature>
<evidence type="ECO:0000256" key="2">
    <source>
        <dbReference type="ARBA" id="ARBA00004241"/>
    </source>
</evidence>
<feature type="active site" description="Charge relay system" evidence="24">
    <location>
        <position position="652"/>
    </location>
</feature>
<dbReference type="InterPro" id="IPR000742">
    <property type="entry name" value="EGF"/>
</dbReference>
<feature type="disulfide bond" description="Interchain (between heavy and light chains)" evidence="25">
    <location>
        <begin position="442"/>
        <end position="568"/>
    </location>
</feature>
<keyword evidence="20" id="KW-0325">Glycoprotein</keyword>
<evidence type="ECO:0000256" key="8">
    <source>
        <dbReference type="ARBA" id="ARBA00022588"/>
    </source>
</evidence>
<comment type="function">
    <text evidence="22">Serine protease component of the complement C1 complex, a multiprotein complex that initiates the classical pathway of the complement system, a cascade of proteins that leads to phagocytosis and breakdown of pathogens and signaling that strengthens the adaptive immune system. C1R catalyzes the first enzymatic step in the classical complement pathway: it is activated by the C1Q subcomplex of the C1 complex, which associates with IgG or IgM immunoglobulins complexed with antigens to form antigen-antibody complexes on the surface of pathogens. Immunoglobulin-binding promotes the autocatalytic cleavage and activation of C1R. Activated C1R then cleaves and activates C1S, the second protease of the classical complement pathway. It is unclear if C1R activates C1S within single, strained C1 complexes or between neighboring C1 complexes on surfaces.</text>
</comment>
<keyword evidence="13" id="KW-0677">Repeat</keyword>
<dbReference type="STRING" id="8010.ENSELUP00000018282"/>
<feature type="binding site" evidence="27">
    <location>
        <position position="69"/>
    </location>
    <ligand>
        <name>Ca(2+)</name>
        <dbReference type="ChEBI" id="CHEBI:29108"/>
        <label>1</label>
    </ligand>
</feature>
<keyword evidence="21 26" id="KW-0379">Hydroxylation</keyword>
<keyword evidence="11 27" id="KW-0479">Metal-binding</keyword>
<dbReference type="OMA" id="SKGNRMH"/>
<feature type="binding site" evidence="27">
    <location>
        <position position="77"/>
    </location>
    <ligand>
        <name>Ca(2+)</name>
        <dbReference type="ChEBI" id="CHEBI:29108"/>
        <label>1</label>
    </ligand>
</feature>
<evidence type="ECO:0000313" key="35">
    <source>
        <dbReference type="Proteomes" id="UP000265140"/>
    </source>
</evidence>
<feature type="domain" description="Sushi" evidence="33">
    <location>
        <begin position="306"/>
        <end position="371"/>
    </location>
</feature>
<sequence>MNWTPPFIWLLCLSVCECWRVTRSLPALHGQVESPNFPQPYQASLSQQWDISVPEGYQVQLSFTHLDIEPSANCYYDSLTVLYNQKVLGKFCGQENSADGHHPGNQPLLSPSNSLTLVFQTDDMNPEQHQHLGFSIHYQAKDIDECSALDTKDGPVCSQLCHNTLGSYICLCHHGYELRPDQRTCVLSCGGGIFNEPEGTLSSPGYPAPSPHGLACQYVISLELGFIVTLNFTDSFHIESIDTQNGPSCLYHWLQMSIPEKEPQKLCGGQSPGLVPINSNTVQLDYHTDWDGLSQGWSLHYTTQRVQCASPMSVTNGRVTPNFSQYFYRDYIQVRCDDGYKLMMDGKEIKSYASMCQNNGQWHLSLPECHIIDCGEPEPLLNGQITPLSGSQNQYKSSIQYQCNTPFYSLLGESTRRYTCAKDRMWRDDLGISVFPSCIPVCGKPTVSISGIRRIMGGDRAPANSIPWQVMLNVEGGRGGAMVIGDRWIMTAAHNLVKEGKPAEKDKVRVFVGDVDAVKLSKSPHLGVASLHTHPEYNNQNFANYNHDIALIKLQQPVTFHAAIMPLCLPPEDAVYTSHQTGIVSGFGIKEDDMIANELRYIRLPVVDQNICETSINEAKKERQKENIPFLTDNMFCVGVPEGGKDSCQGDSGGAYALKNARDGSFWAAGIFSWGVGCGMRGRYGVYTRVAKYIDWINKTMEENK</sequence>
<evidence type="ECO:0000256" key="23">
    <source>
        <dbReference type="ARBA" id="ARBA00093536"/>
    </source>
</evidence>
<dbReference type="FunFam" id="2.40.10.10:FF:000068">
    <property type="entry name" value="transmembrane protease serine 2"/>
    <property type="match status" value="1"/>
</dbReference>
<evidence type="ECO:0000313" key="34">
    <source>
        <dbReference type="Ensembl" id="ENSELUP00000018282.2"/>
    </source>
</evidence>
<dbReference type="InterPro" id="IPR001881">
    <property type="entry name" value="EGF-like_Ca-bd_dom"/>
</dbReference>
<evidence type="ECO:0000256" key="28">
    <source>
        <dbReference type="PROSITE-ProRule" id="PRU00059"/>
    </source>
</evidence>
<dbReference type="InParanoid" id="A0A3P8YQV5"/>
<evidence type="ECO:0000256" key="4">
    <source>
        <dbReference type="ARBA" id="ARBA00011907"/>
    </source>
</evidence>
<keyword evidence="18" id="KW-0180">Complement pathway</keyword>
<evidence type="ECO:0000256" key="10">
    <source>
        <dbReference type="ARBA" id="ARBA00022670"/>
    </source>
</evidence>
<dbReference type="PROSITE" id="PS01186">
    <property type="entry name" value="EGF_2"/>
    <property type="match status" value="1"/>
</dbReference>
<feature type="disulfide bond" evidence="25">
    <location>
        <begin position="374"/>
        <end position="420"/>
    </location>
</feature>
<dbReference type="Gene3D" id="2.60.120.290">
    <property type="entry name" value="Spermadhesin, CUB domain"/>
    <property type="match status" value="2"/>
</dbReference>
<dbReference type="InterPro" id="IPR035914">
    <property type="entry name" value="Sperma_CUB_dom_sf"/>
</dbReference>
<evidence type="ECO:0000256" key="20">
    <source>
        <dbReference type="ARBA" id="ARBA00023180"/>
    </source>
</evidence>
<evidence type="ECO:0000256" key="16">
    <source>
        <dbReference type="ARBA" id="ARBA00022825"/>
    </source>
</evidence>
<reference evidence="35" key="1">
    <citation type="journal article" date="2014" name="PLoS ONE">
        <title>The genome and linkage map of the northern pike (Esox lucius): conserved synteny revealed between the salmonid sister group and the Neoteleostei.</title>
        <authorList>
            <person name="Rondeau E.B."/>
            <person name="Minkley D.R."/>
            <person name="Leong J.S."/>
            <person name="Messmer A.M."/>
            <person name="Jantzen J.R."/>
            <person name="von Schalburg K.R."/>
            <person name="Lemon C."/>
            <person name="Bird N.H."/>
            <person name="Koop B.F."/>
        </authorList>
    </citation>
    <scope>NUCLEOTIDE SEQUENCE</scope>
</reference>
<evidence type="ECO:0000256" key="11">
    <source>
        <dbReference type="ARBA" id="ARBA00022723"/>
    </source>
</evidence>
<dbReference type="PANTHER" id="PTHR24255">
    <property type="entry name" value="COMPLEMENT COMPONENT 1, S SUBCOMPONENT-RELATED"/>
    <property type="match status" value="1"/>
</dbReference>
<keyword evidence="5" id="KW-0964">Secreted</keyword>
<feature type="chain" id="PRO_5044337928" description="complement subcomponent C1r" evidence="30">
    <location>
        <begin position="19"/>
        <end position="705"/>
    </location>
</feature>
<dbReference type="PROSITE" id="PS50923">
    <property type="entry name" value="SUSHI"/>
    <property type="match status" value="2"/>
</dbReference>
<evidence type="ECO:0000256" key="15">
    <source>
        <dbReference type="ARBA" id="ARBA00022813"/>
    </source>
</evidence>
<dbReference type="InterPro" id="IPR018097">
    <property type="entry name" value="EGF_Ca-bd_CS"/>
</dbReference>
<feature type="disulfide bond" evidence="25">
    <location>
        <begin position="146"/>
        <end position="161"/>
    </location>
</feature>
<feature type="binding site" evidence="27">
    <location>
        <position position="163"/>
    </location>
    <ligand>
        <name>Ca(2+)</name>
        <dbReference type="ChEBI" id="CHEBI:29108"/>
        <label>2</label>
    </ligand>
</feature>
<feature type="binding site" evidence="27">
    <location>
        <position position="145"/>
    </location>
    <ligand>
        <name>Ca(2+)</name>
        <dbReference type="ChEBI" id="CHEBI:29108"/>
        <label>2</label>
    </ligand>
</feature>
<dbReference type="Bgee" id="ENSELUG00000017805">
    <property type="expression patterns" value="Expressed in liver and 13 other cell types or tissues"/>
</dbReference>
<keyword evidence="27" id="KW-0106">Calcium</keyword>
<evidence type="ECO:0000259" key="32">
    <source>
        <dbReference type="PROSITE" id="PS50240"/>
    </source>
</evidence>
<keyword evidence="7 26" id="KW-0597">Phosphoprotein</keyword>
<dbReference type="GO" id="GO:0006958">
    <property type="term" value="P:complement activation, classical pathway"/>
    <property type="evidence" value="ECO:0007669"/>
    <property type="project" value="UniProtKB-KW"/>
</dbReference>
<dbReference type="GO" id="GO:0045087">
    <property type="term" value="P:innate immune response"/>
    <property type="evidence" value="ECO:0007669"/>
    <property type="project" value="UniProtKB-KW"/>
</dbReference>
<dbReference type="SMART" id="SM00179">
    <property type="entry name" value="EGF_CA"/>
    <property type="match status" value="1"/>
</dbReference>
<feature type="disulfide bond" evidence="25">
    <location>
        <begin position="403"/>
        <end position="438"/>
    </location>
</feature>
<feature type="active site" description="Charge relay system" evidence="24">
    <location>
        <position position="494"/>
    </location>
</feature>
<evidence type="ECO:0000256" key="19">
    <source>
        <dbReference type="ARBA" id="ARBA00023157"/>
    </source>
</evidence>
<dbReference type="InterPro" id="IPR043504">
    <property type="entry name" value="Peptidase_S1_PA_chymotrypsin"/>
</dbReference>
<evidence type="ECO:0000256" key="3">
    <source>
        <dbReference type="ARBA" id="ARBA00004613"/>
    </source>
</evidence>
<comment type="catalytic activity">
    <reaction evidence="1">
        <text>Selective cleavage of Lys(or Arg)-|-Ile bond in complement subcomponent C1s to form the active form of C1s (EC 3.4.21.42).</text>
        <dbReference type="EC" id="3.4.21.41"/>
    </reaction>
</comment>
<feature type="disulfide bond" evidence="25">
    <location>
        <begin position="74"/>
        <end position="92"/>
    </location>
</feature>
<organism evidence="34 35">
    <name type="scientific">Esox lucius</name>
    <name type="common">Northern pike</name>
    <dbReference type="NCBI Taxonomy" id="8010"/>
    <lineage>
        <taxon>Eukaryota</taxon>
        <taxon>Metazoa</taxon>
        <taxon>Chordata</taxon>
        <taxon>Craniata</taxon>
        <taxon>Vertebrata</taxon>
        <taxon>Euteleostomi</taxon>
        <taxon>Actinopterygii</taxon>
        <taxon>Neopterygii</taxon>
        <taxon>Teleostei</taxon>
        <taxon>Protacanthopterygii</taxon>
        <taxon>Esociformes</taxon>
        <taxon>Esocidae</taxon>
        <taxon>Esox</taxon>
    </lineage>
</organism>
<dbReference type="Pfam" id="PF14670">
    <property type="entry name" value="FXa_inhibition"/>
    <property type="match status" value="1"/>
</dbReference>
<comment type="PTM">
    <text evidence="26">The iron and 2-oxoglutarate dependent 3-hydroxylation of aspartate and asparagine is (R) stereospecific within EGF domains.</text>
</comment>
<feature type="signal peptide" evidence="30">
    <location>
        <begin position="1"/>
        <end position="18"/>
    </location>
</feature>
<dbReference type="InterPro" id="IPR001314">
    <property type="entry name" value="Peptidase_S1A"/>
</dbReference>
<feature type="binding site" evidence="27">
    <location>
        <position position="142"/>
    </location>
    <ligand>
        <name>Ca(2+)</name>
        <dbReference type="ChEBI" id="CHEBI:29108"/>
        <label>2</label>
    </ligand>
</feature>
<feature type="disulfide bond" evidence="25">
    <location>
        <begin position="308"/>
        <end position="356"/>
    </location>
</feature>
<keyword evidence="10" id="KW-0645">Protease</keyword>
<dbReference type="PANTHER" id="PTHR24255:SF25">
    <property type="entry name" value="COMPLEMENT C1R SUBCOMPONENT"/>
    <property type="match status" value="1"/>
</dbReference>
<dbReference type="CDD" id="cd00041">
    <property type="entry name" value="CUB"/>
    <property type="match status" value="2"/>
</dbReference>
<name>A0A3P8YQV5_ESOLU</name>
<dbReference type="InterPro" id="IPR035976">
    <property type="entry name" value="Sushi/SCR/CCP_sf"/>
</dbReference>
<feature type="domain" description="Peptidase S1" evidence="32">
    <location>
        <begin position="455"/>
        <end position="702"/>
    </location>
</feature>
<evidence type="ECO:0000256" key="5">
    <source>
        <dbReference type="ARBA" id="ARBA00022525"/>
    </source>
</evidence>
<dbReference type="Proteomes" id="UP000265140">
    <property type="component" value="Chromosome 20"/>
</dbReference>
<feature type="disulfide bond" evidence="25">
    <location>
        <begin position="172"/>
        <end position="185"/>
    </location>
</feature>
<dbReference type="FunFam" id="2.40.10.10:FF:000054">
    <property type="entry name" value="Complement C1r subcomponent"/>
    <property type="match status" value="1"/>
</dbReference>
<dbReference type="CDD" id="cd00190">
    <property type="entry name" value="Tryp_SPc"/>
    <property type="match status" value="1"/>
</dbReference>
<evidence type="ECO:0000259" key="31">
    <source>
        <dbReference type="PROSITE" id="PS01180"/>
    </source>
</evidence>
<evidence type="ECO:0000256" key="29">
    <source>
        <dbReference type="PROSITE-ProRule" id="PRU00302"/>
    </source>
</evidence>
<dbReference type="Pfam" id="PF00084">
    <property type="entry name" value="Sushi"/>
    <property type="match status" value="2"/>
</dbReference>
<dbReference type="PRINTS" id="PR00722">
    <property type="entry name" value="CHYMOTRYPSIN"/>
</dbReference>
<evidence type="ECO:0000256" key="18">
    <source>
        <dbReference type="ARBA" id="ARBA00022875"/>
    </source>
</evidence>
<feature type="disulfide bond" evidence="25">
    <location>
        <begin position="157"/>
        <end position="170"/>
    </location>
</feature>
<evidence type="ECO:0000256" key="12">
    <source>
        <dbReference type="ARBA" id="ARBA00022729"/>
    </source>
</evidence>
<evidence type="ECO:0000256" key="17">
    <source>
        <dbReference type="ARBA" id="ARBA00022859"/>
    </source>
</evidence>
<dbReference type="Gene3D" id="2.10.70.10">
    <property type="entry name" value="Complement Module, domain 1"/>
    <property type="match status" value="2"/>
</dbReference>
<feature type="disulfide bond" evidence="25 28">
    <location>
        <begin position="189"/>
        <end position="216"/>
    </location>
</feature>
<dbReference type="SMART" id="SM00020">
    <property type="entry name" value="Tryp_SPc"/>
    <property type="match status" value="1"/>
</dbReference>
<keyword evidence="15" id="KW-0068">Autocatalytic cleavage</keyword>
<feature type="disulfide bond" evidence="25">
    <location>
        <begin position="612"/>
        <end position="637"/>
    </location>
</feature>
<dbReference type="FunFam" id="2.60.120.290:FF:000012">
    <property type="entry name" value="mannan-binding lectin serine protease 1 isoform X1"/>
    <property type="match status" value="1"/>
</dbReference>
<dbReference type="GO" id="GO:0072562">
    <property type="term" value="C:blood microparticle"/>
    <property type="evidence" value="ECO:0007669"/>
    <property type="project" value="TreeGrafter"/>
</dbReference>
<proteinExistence type="predicted"/>
<dbReference type="InterPro" id="IPR000436">
    <property type="entry name" value="Sushi_SCR_CCP_dom"/>
</dbReference>
<evidence type="ECO:0000256" key="1">
    <source>
        <dbReference type="ARBA" id="ARBA00001057"/>
    </source>
</evidence>
<dbReference type="Pfam" id="PF00089">
    <property type="entry name" value="Trypsin"/>
    <property type="match status" value="1"/>
</dbReference>
<keyword evidence="8" id="KW-0399">Innate immunity</keyword>
<dbReference type="AlphaFoldDB" id="A0A3P8YQV5"/>
<comment type="subunit">
    <text evidence="23">Core component of the complement C1 complex, a calcium-dependent complex composed of 1 molecule of the C1Q subcomplex, 2 molecules of C1R and 2 molecules of C1S. The C1Q subcomplex is composed 18 subunits: 3 chains of C1QA, C1QB, and C1QC trimerize to form 6 collagen-like triple helices connected to six globular ligand-recognition modules. Within the C1 complex, C1R is a dimer of identical chains, each of which is activated by cleavage into two chains, heavy and light, connected by disulfide bonds.</text>
</comment>
<keyword evidence="35" id="KW-1185">Reference proteome</keyword>
<dbReference type="SUPFAM" id="SSF57196">
    <property type="entry name" value="EGF/Laminin"/>
    <property type="match status" value="1"/>
</dbReference>
<dbReference type="Pfam" id="PF00431">
    <property type="entry name" value="CUB"/>
    <property type="match status" value="2"/>
</dbReference>
<dbReference type="Gene3D" id="2.40.10.10">
    <property type="entry name" value="Trypsin-like serine proteases"/>
    <property type="match status" value="1"/>
</dbReference>
<gene>
    <name evidence="34" type="primary">C1R</name>
</gene>
<accession>A0A3P8YQV5</accession>
<keyword evidence="9 29" id="KW-0768">Sushi</keyword>
<dbReference type="PROSITE" id="PS50240">
    <property type="entry name" value="TRYPSIN_DOM"/>
    <property type="match status" value="1"/>
</dbReference>
<comment type="caution">
    <text evidence="29">Lacks conserved residue(s) required for the propagation of feature annotation.</text>
</comment>
<evidence type="ECO:0000256" key="7">
    <source>
        <dbReference type="ARBA" id="ARBA00022553"/>
    </source>
</evidence>
<evidence type="ECO:0000256" key="13">
    <source>
        <dbReference type="ARBA" id="ARBA00022737"/>
    </source>
</evidence>
<dbReference type="CDD" id="cd00033">
    <property type="entry name" value="CCP"/>
    <property type="match status" value="2"/>
</dbReference>
<dbReference type="GO" id="GO:0004252">
    <property type="term" value="F:serine-type endopeptidase activity"/>
    <property type="evidence" value="ECO:0007669"/>
    <property type="project" value="UniProtKB-EC"/>
</dbReference>
<dbReference type="InterPro" id="IPR024175">
    <property type="entry name" value="Pept_S1A_C1r/C1S/mannan-bd"/>
</dbReference>
<feature type="binding site" evidence="27">
    <location>
        <position position="289"/>
    </location>
    <ligand>
        <name>Ca(2+)</name>
        <dbReference type="ChEBI" id="CHEBI:29108"/>
        <label>3</label>
    </ligand>
</feature>
<evidence type="ECO:0000256" key="26">
    <source>
        <dbReference type="PIRSR" id="PIRSR001155-3"/>
    </source>
</evidence>
<keyword evidence="14" id="KW-0378">Hydrolase</keyword>
<keyword evidence="16" id="KW-0720">Serine protease</keyword>
<evidence type="ECO:0000256" key="14">
    <source>
        <dbReference type="ARBA" id="ARBA00022801"/>
    </source>
</evidence>
<dbReference type="FunFam" id="2.10.25.10:FF:000059">
    <property type="entry name" value="Mannan-binding lectin serine protease 1"/>
    <property type="match status" value="1"/>
</dbReference>
<dbReference type="InterPro" id="IPR001254">
    <property type="entry name" value="Trypsin_dom"/>
</dbReference>
<dbReference type="FunFam" id="2.10.70.10:FF:000016">
    <property type="entry name" value="Mannan-binding lectin serine protease 1"/>
    <property type="match status" value="1"/>
</dbReference>
<dbReference type="Gene3D" id="2.10.25.10">
    <property type="entry name" value="Laminin"/>
    <property type="match status" value="1"/>
</dbReference>
<feature type="active site" description="Charge relay system" evidence="24">
    <location>
        <position position="548"/>
    </location>
</feature>
<dbReference type="EC" id="3.4.21.41" evidence="4"/>
<dbReference type="SMART" id="SM00181">
    <property type="entry name" value="EGF"/>
    <property type="match status" value="1"/>
</dbReference>
<dbReference type="GO" id="GO:0005509">
    <property type="term" value="F:calcium ion binding"/>
    <property type="evidence" value="ECO:0007669"/>
    <property type="project" value="InterPro"/>
</dbReference>
<evidence type="ECO:0000256" key="22">
    <source>
        <dbReference type="ARBA" id="ARBA00093383"/>
    </source>
</evidence>
<dbReference type="InterPro" id="IPR000859">
    <property type="entry name" value="CUB_dom"/>
</dbReference>